<dbReference type="InterPro" id="IPR011993">
    <property type="entry name" value="PH-like_dom_sf"/>
</dbReference>
<evidence type="ECO:0000256" key="3">
    <source>
        <dbReference type="ARBA" id="ARBA00022490"/>
    </source>
</evidence>
<dbReference type="GO" id="GO:0042995">
    <property type="term" value="C:cell projection"/>
    <property type="evidence" value="ECO:0007669"/>
    <property type="project" value="UniProtKB-SubCell"/>
</dbReference>
<feature type="region of interest" description="Actin-binding" evidence="9">
    <location>
        <begin position="589"/>
        <end position="611"/>
    </location>
</feature>
<dbReference type="STRING" id="946362.F2UD86"/>
<dbReference type="PROSITE" id="PS51456">
    <property type="entry name" value="MYOSIN_MOTOR"/>
    <property type="match status" value="1"/>
</dbReference>
<dbReference type="Gene3D" id="3.40.850.10">
    <property type="entry name" value="Kinesin motor domain"/>
    <property type="match status" value="1"/>
</dbReference>
<dbReference type="InterPro" id="IPR052409">
    <property type="entry name" value="Myosin-III_kinase_activity"/>
</dbReference>
<dbReference type="Gene3D" id="1.20.58.530">
    <property type="match status" value="1"/>
</dbReference>
<dbReference type="InterPro" id="IPR036961">
    <property type="entry name" value="Kinesin_motor_dom_sf"/>
</dbReference>
<feature type="region of interest" description="Disordered" evidence="11">
    <location>
        <begin position="815"/>
        <end position="834"/>
    </location>
</feature>
<name>F2UD86_SALR5</name>
<dbReference type="KEGG" id="sre:PTSG_05946"/>
<dbReference type="PROSITE" id="PS50003">
    <property type="entry name" value="PH_DOMAIN"/>
    <property type="match status" value="2"/>
</dbReference>
<dbReference type="InterPro" id="IPR027417">
    <property type="entry name" value="P-loop_NTPase"/>
</dbReference>
<dbReference type="Gene3D" id="1.20.120.720">
    <property type="entry name" value="Myosin VI head, motor domain, U50 subdomain"/>
    <property type="match status" value="1"/>
</dbReference>
<keyword evidence="8" id="KW-0966">Cell projection</keyword>
<evidence type="ECO:0000256" key="9">
    <source>
        <dbReference type="PROSITE-ProRule" id="PRU00782"/>
    </source>
</evidence>
<dbReference type="SMART" id="SM00242">
    <property type="entry name" value="MYSc"/>
    <property type="match status" value="1"/>
</dbReference>
<keyword evidence="9" id="KW-0009">Actin-binding</keyword>
<evidence type="ECO:0000256" key="7">
    <source>
        <dbReference type="ARBA" id="ARBA00023212"/>
    </source>
</evidence>
<feature type="domain" description="PH" evidence="12">
    <location>
        <begin position="959"/>
        <end position="1054"/>
    </location>
</feature>
<dbReference type="Gene3D" id="1.10.10.820">
    <property type="match status" value="1"/>
</dbReference>
<dbReference type="InterPro" id="IPR001609">
    <property type="entry name" value="Myosin_head_motor_dom-like"/>
</dbReference>
<dbReference type="Gene3D" id="1.20.5.4820">
    <property type="match status" value="1"/>
</dbReference>
<proteinExistence type="inferred from homology"/>
<evidence type="ECO:0000256" key="1">
    <source>
        <dbReference type="ARBA" id="ARBA00004245"/>
    </source>
</evidence>
<dbReference type="InParanoid" id="F2UD86"/>
<gene>
    <name evidence="14" type="ORF">PTSG_05946</name>
</gene>
<feature type="domain" description="Myosin motor" evidence="13">
    <location>
        <begin position="7"/>
        <end position="709"/>
    </location>
</feature>
<evidence type="ECO:0000313" key="15">
    <source>
        <dbReference type="Proteomes" id="UP000007799"/>
    </source>
</evidence>
<feature type="binding site" evidence="9">
    <location>
        <begin position="103"/>
        <end position="110"/>
    </location>
    <ligand>
        <name>ATP</name>
        <dbReference type="ChEBI" id="CHEBI:30616"/>
    </ligand>
</feature>
<protein>
    <submittedName>
        <fullName evidence="14">Myosin head</fullName>
    </submittedName>
</protein>
<sequence length="1312" mass="148420">MAHVLGEDTRDLAGLASLTEDTLVHALKTRFNADFIYTYIGDILVAINPFRPIDGMYTPTKQAFYGPAAPAEHFDHPHTFAIASRAYRAMCSLDASQCIVVNGESGAGKTESAKQIASQLIFMCGAGHQGTSLEQRILKINPILEAFGNAQTLMNDNSSRFGKYMELLFGDDGKLLGALLSEYLLEKSRVTRQAPGEQNFHVLYYLFAMDDAPTLGLESPLDFEYLQAGELEDTQDLALEVEEALEEVGFTAQEVLQVKQLLAAVLFLGNIQYGPDGDGVQVESASKDALAKVASLLKIEEEALSLALVQATARTRNEIIVRHYSEEQAIDARDAMAKAVYSRLFSWLVYRINKILCPEDLAAAARVGHIDGLCRSIGILDIFGFEHFDTNGFEQWCINLANEQLQHFFNQHVFTLEMEEYRKEGVDASDVTFLDNTPILNMYLEKPLGLLALLDEESVFPKASDSTLVAKFVRNFGKHEHFRPSLTNRPIFDVRHYAGDVTYSATGFLDKNRDRLASDVVSVLQSSELPIMTDMFYGRITDTGRLEPMVIKPSYGRATVSRKMHSAKQYASGVSKRPPSVSQHFRNSLAQLVAKMQLCSPHFVRCIKPNTNKAPWIFENKYITMQLRYTGVLDTIRIRKEGYSWRPKFQEFVDGFRTLAFAWNETPPPTRDSCRLILKKAGITSGFKMGHTKAFLKYFHKDTLVTCMDDFQHAARVLQKVIVGHLSRRRLRQFVSERETQQQQVSAFLELLELQGEGAASGVRAQNRSDDHKKHQRIKQEEERQRQEEEERKQREKARAEAERQLLERISKLEAERQSKAQETEEMLRQARDEATRREELEQLLHAEQERIREQTQKQLQERLEAEERLLQEQEKAMAVQALELERERLKSTTGRGPPTMFEQKQAQLKRYMDRMEALRCQARGITRPGVNLGIAHLAEHLKESLSKVPDPQLVAVSKTRATGFLEKQGEVRTAWKKRFFVLDLKKHSLFYCTDESCSNVKGAVQTAEMLFVAPAVDEPTGFIIGTPRRNYVMRAPSVPVRDAWLEMIRVCLPEAGRKLTSSEHVLQAEAVRAEYEDRIAVLRSQVRSLEHKLDLEKIKRVDADIRAKTAMTEKEKAQKREEELQTTYMERLVTAAQQPKADKTATLTKSGVTPTIEDPQREAIFEVAQANGRASQQALDQLNIRGFLQAQVGANAIPTRLVITQWGLQGHLTKLGSFMKTWRRRWFSLDLRRGKLAYFSDENSASELGSVALADICNVVVPQSLEAKSTNTFLVVTGKRTFNLRADTPSAMLCWYHVITAATVPSEGSSV</sequence>
<dbReference type="FunFam" id="2.30.29.30:FF:000286">
    <property type="entry name" value="PH-protein kinase domain containing protein"/>
    <property type="match status" value="1"/>
</dbReference>
<dbReference type="SUPFAM" id="SSF52540">
    <property type="entry name" value="P-loop containing nucleoside triphosphate hydrolases"/>
    <property type="match status" value="1"/>
</dbReference>
<dbReference type="Gene3D" id="2.30.29.30">
    <property type="entry name" value="Pleckstrin-homology domain (PH domain)/Phosphotyrosine-binding domain (PTB)"/>
    <property type="match status" value="2"/>
</dbReference>
<dbReference type="GO" id="GO:0003779">
    <property type="term" value="F:actin binding"/>
    <property type="evidence" value="ECO:0007669"/>
    <property type="project" value="UniProtKB-KW"/>
</dbReference>
<dbReference type="Pfam" id="PF00063">
    <property type="entry name" value="Myosin_head"/>
    <property type="match status" value="1"/>
</dbReference>
<keyword evidence="7" id="KW-0206">Cytoskeleton</keyword>
<evidence type="ECO:0000256" key="5">
    <source>
        <dbReference type="ARBA" id="ARBA00023123"/>
    </source>
</evidence>
<evidence type="ECO:0000256" key="4">
    <source>
        <dbReference type="ARBA" id="ARBA00022737"/>
    </source>
</evidence>
<dbReference type="PANTHER" id="PTHR46256:SF5">
    <property type="entry name" value="MYOSIN-IIIB-LIKE"/>
    <property type="match status" value="1"/>
</dbReference>
<keyword evidence="3" id="KW-0963">Cytoplasm</keyword>
<evidence type="ECO:0000259" key="12">
    <source>
        <dbReference type="PROSITE" id="PS50003"/>
    </source>
</evidence>
<evidence type="ECO:0000256" key="8">
    <source>
        <dbReference type="ARBA" id="ARBA00023273"/>
    </source>
</evidence>
<evidence type="ECO:0000259" key="13">
    <source>
        <dbReference type="PROSITE" id="PS51456"/>
    </source>
</evidence>
<evidence type="ECO:0000256" key="11">
    <source>
        <dbReference type="SAM" id="MobiDB-lite"/>
    </source>
</evidence>
<comment type="subcellular location">
    <subcellularLocation>
        <location evidence="2">Cell projection</location>
    </subcellularLocation>
    <subcellularLocation>
        <location evidence="1">Cytoplasm</location>
        <location evidence="1">Cytoskeleton</location>
    </subcellularLocation>
</comment>
<dbReference type="eggNOG" id="KOG4229">
    <property type="taxonomic scope" value="Eukaryota"/>
</dbReference>
<dbReference type="GO" id="GO:0000146">
    <property type="term" value="F:microfilament motor activity"/>
    <property type="evidence" value="ECO:0007669"/>
    <property type="project" value="TreeGrafter"/>
</dbReference>
<feature type="domain" description="PH" evidence="12">
    <location>
        <begin position="1206"/>
        <end position="1305"/>
    </location>
</feature>
<dbReference type="PRINTS" id="PR00193">
    <property type="entry name" value="MYOSINHEAVY"/>
</dbReference>
<evidence type="ECO:0000313" key="14">
    <source>
        <dbReference type="EMBL" id="EGD74581.1"/>
    </source>
</evidence>
<dbReference type="SUPFAM" id="SSF50729">
    <property type="entry name" value="PH domain-like"/>
    <property type="match status" value="2"/>
</dbReference>
<dbReference type="OMA" id="APWIFEN"/>
<dbReference type="GO" id="GO:0016459">
    <property type="term" value="C:myosin complex"/>
    <property type="evidence" value="ECO:0007669"/>
    <property type="project" value="UniProtKB-KW"/>
</dbReference>
<dbReference type="CDD" id="cd00124">
    <property type="entry name" value="MYSc"/>
    <property type="match status" value="1"/>
</dbReference>
<dbReference type="FunCoup" id="F2UD86">
    <property type="interactions" value="184"/>
</dbReference>
<evidence type="ECO:0000256" key="10">
    <source>
        <dbReference type="SAM" id="Coils"/>
    </source>
</evidence>
<keyword evidence="15" id="KW-1185">Reference proteome</keyword>
<dbReference type="InterPro" id="IPR001849">
    <property type="entry name" value="PH_domain"/>
</dbReference>
<evidence type="ECO:0000256" key="2">
    <source>
        <dbReference type="ARBA" id="ARBA00004316"/>
    </source>
</evidence>
<keyword evidence="4" id="KW-0677">Repeat</keyword>
<comment type="similarity">
    <text evidence="9">Belongs to the TRAFAC class myosin-kinesin ATPase superfamily. Myosin family.</text>
</comment>
<dbReference type="RefSeq" id="XP_004992838.1">
    <property type="nucleotide sequence ID" value="XM_004992781.1"/>
</dbReference>
<dbReference type="GeneID" id="16073411"/>
<organism evidence="15">
    <name type="scientific">Salpingoeca rosetta (strain ATCC 50818 / BSB-021)</name>
    <dbReference type="NCBI Taxonomy" id="946362"/>
    <lineage>
        <taxon>Eukaryota</taxon>
        <taxon>Choanoflagellata</taxon>
        <taxon>Craspedida</taxon>
        <taxon>Salpingoecidae</taxon>
        <taxon>Salpingoeca</taxon>
    </lineage>
</organism>
<accession>F2UD86</accession>
<keyword evidence="9" id="KW-0547">Nucleotide-binding</keyword>
<reference evidence="14" key="1">
    <citation type="submission" date="2009-08" db="EMBL/GenBank/DDBJ databases">
        <title>Annotation of Salpingoeca rosetta.</title>
        <authorList>
            <consortium name="The Broad Institute Genome Sequencing Platform"/>
            <person name="Russ C."/>
            <person name="Cuomo C."/>
            <person name="Burger G."/>
            <person name="Gray M.W."/>
            <person name="Holland P.W.H."/>
            <person name="King N."/>
            <person name="Lang F.B.F."/>
            <person name="Roger A.J."/>
            <person name="Ruiz-Trillo I."/>
            <person name="Young S.K."/>
            <person name="Zeng Q."/>
            <person name="Gargeya S."/>
            <person name="Alvarado L."/>
            <person name="Berlin A."/>
            <person name="Chapman S.B."/>
            <person name="Chen Z."/>
            <person name="Freedman E."/>
            <person name="Gellesch M."/>
            <person name="Goldberg J."/>
            <person name="Griggs A."/>
            <person name="Gujja S."/>
            <person name="Heilman E."/>
            <person name="Heiman D."/>
            <person name="Howarth C."/>
            <person name="Mehta T."/>
            <person name="Neiman D."/>
            <person name="Pearson M."/>
            <person name="Roberts A."/>
            <person name="Saif S."/>
            <person name="Shea T."/>
            <person name="Shenoy N."/>
            <person name="Sisk P."/>
            <person name="Stolte C."/>
            <person name="Sykes S."/>
            <person name="White J."/>
            <person name="Yandava C."/>
            <person name="Haas B."/>
            <person name="Nusbaum C."/>
            <person name="Birren B."/>
        </authorList>
    </citation>
    <scope>NUCLEOTIDE SEQUENCE [LARGE SCALE GENOMIC DNA]</scope>
    <source>
        <strain evidence="14">ATCC 50818</strain>
    </source>
</reference>
<dbReference type="Proteomes" id="UP000007799">
    <property type="component" value="Unassembled WGS sequence"/>
</dbReference>
<evidence type="ECO:0000256" key="6">
    <source>
        <dbReference type="ARBA" id="ARBA00023175"/>
    </source>
</evidence>
<dbReference type="GO" id="GO:0005524">
    <property type="term" value="F:ATP binding"/>
    <property type="evidence" value="ECO:0007669"/>
    <property type="project" value="UniProtKB-UniRule"/>
</dbReference>
<dbReference type="GO" id="GO:0030832">
    <property type="term" value="P:regulation of actin filament length"/>
    <property type="evidence" value="ECO:0007669"/>
    <property type="project" value="TreeGrafter"/>
</dbReference>
<dbReference type="Pfam" id="PF00169">
    <property type="entry name" value="PH"/>
    <property type="match status" value="2"/>
</dbReference>
<dbReference type="EMBL" id="GL832969">
    <property type="protein sequence ID" value="EGD74581.1"/>
    <property type="molecule type" value="Genomic_DNA"/>
</dbReference>
<keyword evidence="5 9" id="KW-0518">Myosin</keyword>
<dbReference type="PROSITE" id="PS50096">
    <property type="entry name" value="IQ"/>
    <property type="match status" value="1"/>
</dbReference>
<feature type="coiled-coil region" evidence="10">
    <location>
        <begin position="1066"/>
        <end position="1128"/>
    </location>
</feature>
<feature type="region of interest" description="Disordered" evidence="11">
    <location>
        <begin position="760"/>
        <end position="802"/>
    </location>
</feature>
<keyword evidence="6 9" id="KW-0505">Motor protein</keyword>
<keyword evidence="10" id="KW-0175">Coiled coil</keyword>
<dbReference type="GO" id="GO:0004674">
    <property type="term" value="F:protein serine/threonine kinase activity"/>
    <property type="evidence" value="ECO:0007669"/>
    <property type="project" value="TreeGrafter"/>
</dbReference>
<feature type="compositionally biased region" description="Basic and acidic residues" evidence="11">
    <location>
        <begin position="767"/>
        <end position="802"/>
    </location>
</feature>
<dbReference type="PANTHER" id="PTHR46256">
    <property type="entry name" value="AGAP011099-PA"/>
    <property type="match status" value="1"/>
</dbReference>
<dbReference type="SMART" id="SM00233">
    <property type="entry name" value="PH"/>
    <property type="match status" value="2"/>
</dbReference>
<keyword evidence="9" id="KW-0067">ATP-binding</keyword>